<proteinExistence type="predicted"/>
<feature type="compositionally biased region" description="Polar residues" evidence="1">
    <location>
        <begin position="86"/>
        <end position="98"/>
    </location>
</feature>
<dbReference type="GO" id="GO:0031499">
    <property type="term" value="C:TRAMP complex"/>
    <property type="evidence" value="ECO:0007669"/>
    <property type="project" value="TreeGrafter"/>
</dbReference>
<dbReference type="GO" id="GO:1990817">
    <property type="term" value="F:poly(A) RNA polymerase activity"/>
    <property type="evidence" value="ECO:0007669"/>
    <property type="project" value="InterPro"/>
</dbReference>
<dbReference type="OrthoDB" id="273917at2759"/>
<feature type="compositionally biased region" description="Basic and acidic residues" evidence="1">
    <location>
        <begin position="69"/>
        <end position="84"/>
    </location>
</feature>
<evidence type="ECO:0000313" key="2">
    <source>
        <dbReference type="EMBL" id="OOF98516.1"/>
    </source>
</evidence>
<dbReference type="InterPro" id="IPR045862">
    <property type="entry name" value="Trf4-like"/>
</dbReference>
<feature type="region of interest" description="Disordered" evidence="1">
    <location>
        <begin position="66"/>
        <end position="122"/>
    </location>
</feature>
<dbReference type="PANTHER" id="PTHR23092:SF50">
    <property type="entry name" value="MTF2-LIKE C-TERMINAL DOMAIN-CONTAINING PROTEIN"/>
    <property type="match status" value="1"/>
</dbReference>
<evidence type="ECO:0000313" key="3">
    <source>
        <dbReference type="Proteomes" id="UP000188318"/>
    </source>
</evidence>
<dbReference type="SUPFAM" id="SSF81631">
    <property type="entry name" value="PAP/OAS1 substrate-binding domain"/>
    <property type="match status" value="1"/>
</dbReference>
<dbReference type="Gene3D" id="3.30.460.10">
    <property type="entry name" value="Beta Polymerase, domain 2"/>
    <property type="match status" value="1"/>
</dbReference>
<organism evidence="2 3">
    <name type="scientific">Aspergillus carbonarius (strain ITEM 5010)</name>
    <dbReference type="NCBI Taxonomy" id="602072"/>
    <lineage>
        <taxon>Eukaryota</taxon>
        <taxon>Fungi</taxon>
        <taxon>Dikarya</taxon>
        <taxon>Ascomycota</taxon>
        <taxon>Pezizomycotina</taxon>
        <taxon>Eurotiomycetes</taxon>
        <taxon>Eurotiomycetidae</taxon>
        <taxon>Eurotiales</taxon>
        <taxon>Aspergillaceae</taxon>
        <taxon>Aspergillus</taxon>
        <taxon>Aspergillus subgen. Circumdati</taxon>
    </lineage>
</organism>
<dbReference type="GO" id="GO:0043634">
    <property type="term" value="P:polyadenylation-dependent ncRNA catabolic process"/>
    <property type="evidence" value="ECO:0007669"/>
    <property type="project" value="TreeGrafter"/>
</dbReference>
<reference evidence="3" key="1">
    <citation type="journal article" date="2017" name="Genome Biol.">
        <title>Comparative genomics reveals high biological diversity and specific adaptations in the industrially and medically important fungal genus Aspergillus.</title>
        <authorList>
            <person name="de Vries R.P."/>
            <person name="Riley R."/>
            <person name="Wiebenga A."/>
            <person name="Aguilar-Osorio G."/>
            <person name="Amillis S."/>
            <person name="Uchima C.A."/>
            <person name="Anderluh G."/>
            <person name="Asadollahi M."/>
            <person name="Askin M."/>
            <person name="Barry K."/>
            <person name="Battaglia E."/>
            <person name="Bayram O."/>
            <person name="Benocci T."/>
            <person name="Braus-Stromeyer S.A."/>
            <person name="Caldana C."/>
            <person name="Canovas D."/>
            <person name="Cerqueira G.C."/>
            <person name="Chen F."/>
            <person name="Chen W."/>
            <person name="Choi C."/>
            <person name="Clum A."/>
            <person name="Dos Santos R.A."/>
            <person name="Damasio A.R."/>
            <person name="Diallinas G."/>
            <person name="Emri T."/>
            <person name="Fekete E."/>
            <person name="Flipphi M."/>
            <person name="Freyberg S."/>
            <person name="Gallo A."/>
            <person name="Gournas C."/>
            <person name="Habgood R."/>
            <person name="Hainaut M."/>
            <person name="Harispe M.L."/>
            <person name="Henrissat B."/>
            <person name="Hilden K.S."/>
            <person name="Hope R."/>
            <person name="Hossain A."/>
            <person name="Karabika E."/>
            <person name="Karaffa L."/>
            <person name="Karanyi Z."/>
            <person name="Krasevec N."/>
            <person name="Kuo A."/>
            <person name="Kusch H."/>
            <person name="LaButti K."/>
            <person name="Lagendijk E.L."/>
            <person name="Lapidus A."/>
            <person name="Levasseur A."/>
            <person name="Lindquist E."/>
            <person name="Lipzen A."/>
            <person name="Logrieco A.F."/>
            <person name="MacCabe A."/>
            <person name="Maekelae M.R."/>
            <person name="Malavazi I."/>
            <person name="Melin P."/>
            <person name="Meyer V."/>
            <person name="Mielnichuk N."/>
            <person name="Miskei M."/>
            <person name="Molnar A.P."/>
            <person name="Mule G."/>
            <person name="Ngan C.Y."/>
            <person name="Orejas M."/>
            <person name="Orosz E."/>
            <person name="Ouedraogo J.P."/>
            <person name="Overkamp K.M."/>
            <person name="Park H.-S."/>
            <person name="Perrone G."/>
            <person name="Piumi F."/>
            <person name="Punt P.J."/>
            <person name="Ram A.F."/>
            <person name="Ramon A."/>
            <person name="Rauscher S."/>
            <person name="Record E."/>
            <person name="Riano-Pachon D.M."/>
            <person name="Robert V."/>
            <person name="Roehrig J."/>
            <person name="Ruller R."/>
            <person name="Salamov A."/>
            <person name="Salih N.S."/>
            <person name="Samson R.A."/>
            <person name="Sandor E."/>
            <person name="Sanguinetti M."/>
            <person name="Schuetze T."/>
            <person name="Sepcic K."/>
            <person name="Shelest E."/>
            <person name="Sherlock G."/>
            <person name="Sophianopoulou V."/>
            <person name="Squina F.M."/>
            <person name="Sun H."/>
            <person name="Susca A."/>
            <person name="Todd R.B."/>
            <person name="Tsang A."/>
            <person name="Unkles S.E."/>
            <person name="van de Wiele N."/>
            <person name="van Rossen-Uffink D."/>
            <person name="Oliveira J.V."/>
            <person name="Vesth T.C."/>
            <person name="Visser J."/>
            <person name="Yu J.-H."/>
            <person name="Zhou M."/>
            <person name="Andersen M.R."/>
            <person name="Archer D.B."/>
            <person name="Baker S.E."/>
            <person name="Benoit I."/>
            <person name="Brakhage A.A."/>
            <person name="Braus G.H."/>
            <person name="Fischer R."/>
            <person name="Frisvad J.C."/>
            <person name="Goldman G.H."/>
            <person name="Houbraken J."/>
            <person name="Oakley B."/>
            <person name="Pocsi I."/>
            <person name="Scazzocchio C."/>
            <person name="Seiboth B."/>
            <person name="vanKuyk P.A."/>
            <person name="Wortman J."/>
            <person name="Dyer P.S."/>
            <person name="Grigoriev I.V."/>
        </authorList>
    </citation>
    <scope>NUCLEOTIDE SEQUENCE [LARGE SCALE GENOMIC DNA]</scope>
    <source>
        <strain evidence="3">ITEM 5010</strain>
    </source>
</reference>
<dbReference type="Gene3D" id="1.10.1410.10">
    <property type="match status" value="1"/>
</dbReference>
<dbReference type="PANTHER" id="PTHR23092">
    <property type="entry name" value="POLY(A) RNA POLYMERASE"/>
    <property type="match status" value="1"/>
</dbReference>
<dbReference type="SUPFAM" id="SSF81301">
    <property type="entry name" value="Nucleotidyltransferase"/>
    <property type="match status" value="1"/>
</dbReference>
<protein>
    <recommendedName>
        <fullName evidence="4">Polymerase nucleotidyl transferase domain-containing protein</fullName>
    </recommendedName>
</protein>
<dbReference type="OMA" id="LCIQDPT"/>
<dbReference type="AlphaFoldDB" id="A0A1R3RVI6"/>
<dbReference type="EMBL" id="KV907495">
    <property type="protein sequence ID" value="OOF98516.1"/>
    <property type="molecule type" value="Genomic_DNA"/>
</dbReference>
<dbReference type="VEuPathDB" id="FungiDB:ASPCADRAFT_42794"/>
<sequence>MRPLCPSNCHSLSSTSIASHLNRSIAFPSQARWFHQTRSSFKDSIIFKNSLQKTLEAHRSLNRANLIRRVPDKADPKGTPEDAAKSNGSSGDSPTADVTSSPSTPRSPKKKPHSILKPYQPSHSFQHTVLHRSIQWGSDPKRGRTYQAPWLEDLDSNRSFSNGLSQLDTEICALERYLKPTPPEEEQVHRIAADVTHRLEGTVPHSPLIIGSWRTGLAMSHSDLDLLLPVPDSVRSVGSIRKPSATRPKALGQHRRLLRDVEQALRKCPSFDHRIYQSAELGSITAIDGRTGLRLRFYCGEGTPPIIEYIRDYCAEYSSLRPLYMATRLILETQGVYGRQASSVRSEALVMLVVAFLKMNHGRYRQSEGLGETLLAFLQMYGTQIDLTTTGVSVDPPGFFDADTIKTASRMCDLDDIPAYLRGQRAITNLRRTAAARGNRVAATRLCLQNPTNYMDDLGRSCVETMALQSALAGAYKRLRTALDTWERCMPVDPDCSVLHHVLQANFDDFNDVRGRLALGGRSCT</sequence>
<dbReference type="Proteomes" id="UP000188318">
    <property type="component" value="Unassembled WGS sequence"/>
</dbReference>
<gene>
    <name evidence="2" type="ORF">ASPCADRAFT_42794</name>
</gene>
<name>A0A1R3RVI6_ASPC5</name>
<dbReference type="GO" id="GO:0005730">
    <property type="term" value="C:nucleolus"/>
    <property type="evidence" value="ECO:0007669"/>
    <property type="project" value="TreeGrafter"/>
</dbReference>
<evidence type="ECO:0000256" key="1">
    <source>
        <dbReference type="SAM" id="MobiDB-lite"/>
    </source>
</evidence>
<dbReference type="GO" id="GO:0031123">
    <property type="term" value="P:RNA 3'-end processing"/>
    <property type="evidence" value="ECO:0007669"/>
    <property type="project" value="TreeGrafter"/>
</dbReference>
<dbReference type="InterPro" id="IPR043519">
    <property type="entry name" value="NT_sf"/>
</dbReference>
<keyword evidence="3" id="KW-1185">Reference proteome</keyword>
<evidence type="ECO:0008006" key="4">
    <source>
        <dbReference type="Google" id="ProtNLM"/>
    </source>
</evidence>
<accession>A0A1R3RVI6</accession>
<dbReference type="STRING" id="602072.A0A1R3RVI6"/>
<dbReference type="GO" id="GO:0003729">
    <property type="term" value="F:mRNA binding"/>
    <property type="evidence" value="ECO:0007669"/>
    <property type="project" value="TreeGrafter"/>
</dbReference>